<protein>
    <recommendedName>
        <fullName evidence="4">Right handed beta helix region</fullName>
    </recommendedName>
</protein>
<dbReference type="AlphaFoldDB" id="A0A1S6XRR1"/>
<organism evidence="2 3">
    <name type="scientific">Bartonella schoenbuchensis (strain DSM 13525 / NCTC 13165 / R1)</name>
    <dbReference type="NCBI Taxonomy" id="687861"/>
    <lineage>
        <taxon>Bacteria</taxon>
        <taxon>Pseudomonadati</taxon>
        <taxon>Pseudomonadota</taxon>
        <taxon>Alphaproteobacteria</taxon>
        <taxon>Hyphomicrobiales</taxon>
        <taxon>Bartonellaceae</taxon>
        <taxon>Bartonella</taxon>
    </lineage>
</organism>
<accession>A0A1S6XRR1</accession>
<proteinExistence type="predicted"/>
<name>A0A1S6XRR1_BARSR</name>
<dbReference type="Proteomes" id="UP000190811">
    <property type="component" value="Chromosome"/>
</dbReference>
<gene>
    <name evidence="2" type="ORF">BscR1v2_012940</name>
</gene>
<evidence type="ECO:0000313" key="3">
    <source>
        <dbReference type="Proteomes" id="UP000190811"/>
    </source>
</evidence>
<evidence type="ECO:0008006" key="4">
    <source>
        <dbReference type="Google" id="ProtNLM"/>
    </source>
</evidence>
<evidence type="ECO:0000313" key="2">
    <source>
        <dbReference type="EMBL" id="AQX31208.1"/>
    </source>
</evidence>
<feature type="signal peptide" evidence="1">
    <location>
        <begin position="1"/>
        <end position="22"/>
    </location>
</feature>
<dbReference type="EMBL" id="CP019789">
    <property type="protein sequence ID" value="AQX31208.1"/>
    <property type="molecule type" value="Genomic_DNA"/>
</dbReference>
<feature type="chain" id="PRO_5012300606" description="Right handed beta helix region" evidence="1">
    <location>
        <begin position="23"/>
        <end position="408"/>
    </location>
</feature>
<reference evidence="3" key="1">
    <citation type="journal article" date="2017" name="Genome Biol. Evol.">
        <title>Evolutionary Dynamics of Pathoadaptation Revealed by Three Independent Acquisitions of the VirB/D4 Type IV Secretion System in Bartonella.</title>
        <authorList>
            <person name="Harms A."/>
            <person name="Segers F.H."/>
            <person name="Quebatte M."/>
            <person name="Mistl C."/>
            <person name="Manfredi P."/>
            <person name="Korner J."/>
            <person name="Chomel B.B."/>
            <person name="Kosoy M."/>
            <person name="Maruyama S."/>
            <person name="Engel P."/>
            <person name="Dehio C."/>
        </authorList>
    </citation>
    <scope>NUCLEOTIDE SEQUENCE [LARGE SCALE GENOMIC DNA]</scope>
    <source>
        <strain evidence="3">R1</strain>
    </source>
</reference>
<sequence>MVMRCVLKHHVCLCVLSTAVLAGLALITAQTKVYAKSLNCNGFVNDRASGDPDDPSGDSKTGKIECDGEGRYEKKYGKGKYERVTGGIGGSSGELSGDRTIDMGADLKPAVKVHGGRAEITIVGKLTITDKSSKSTGPAIQVEKQGKLTLNDVNATGVYKGILVKDSKSSVTVLKGSIGVRRDGDYVIGVKDGGEVTLMRGVTVNGGGIVVGQGGGTVTLVGTSFSNVKTGIVFMGNGKANATVMGGGAKINLASGGTGVIMQGKGRGEVMNMTIQGRGGIGADVTDGALMLNMVTIEGVGVGARVTKGTLTVMGEAMISGTTMGADVSGSGVLTVMGNVMIMVTGRNGTGLKVTGGSATMVGGSIQGSGGVGSYGVIVDTSGTVELSGGVEVSRFETGVYVKGGCLR</sequence>
<keyword evidence="1" id="KW-0732">Signal</keyword>
<evidence type="ECO:0000256" key="1">
    <source>
        <dbReference type="SAM" id="SignalP"/>
    </source>
</evidence>
<dbReference type="STRING" id="687861.BscR1v2_012940"/>